<proteinExistence type="predicted"/>
<protein>
    <submittedName>
        <fullName evidence="1">Uncharacterized protein</fullName>
    </submittedName>
</protein>
<reference evidence="2" key="1">
    <citation type="submission" date="2024-07" db="EMBL/GenBank/DDBJ databases">
        <title>Two chromosome-level genome assemblies of Korean endemic species Abeliophyllum distichum and Forsythia ovata (Oleaceae).</title>
        <authorList>
            <person name="Jang H."/>
        </authorList>
    </citation>
    <scope>NUCLEOTIDE SEQUENCE [LARGE SCALE GENOMIC DNA]</scope>
</reference>
<name>A0ABD1PEL2_9LAMI</name>
<comment type="caution">
    <text evidence="1">The sequence shown here is derived from an EMBL/GenBank/DDBJ whole genome shotgun (WGS) entry which is preliminary data.</text>
</comment>
<dbReference type="EMBL" id="JBFOLK010000014">
    <property type="protein sequence ID" value="KAL2462348.1"/>
    <property type="molecule type" value="Genomic_DNA"/>
</dbReference>
<accession>A0ABD1PEL2</accession>
<keyword evidence="2" id="KW-1185">Reference proteome</keyword>
<dbReference type="Proteomes" id="UP001604336">
    <property type="component" value="Unassembled WGS sequence"/>
</dbReference>
<dbReference type="AlphaFoldDB" id="A0ABD1PEL2"/>
<evidence type="ECO:0000313" key="1">
    <source>
        <dbReference type="EMBL" id="KAL2462348.1"/>
    </source>
</evidence>
<evidence type="ECO:0000313" key="2">
    <source>
        <dbReference type="Proteomes" id="UP001604336"/>
    </source>
</evidence>
<gene>
    <name evidence="1" type="ORF">Adt_45768</name>
</gene>
<sequence length="157" mass="17904">MLGIFPHLLAYWDVYFSPLIREKLDPTMMEPLPTSPTIAAASVYKYWTLVWKKAADEASMNDLLQLVEMSLIWGLVLNKEVCSTLTGFEGKFSKEEANSKKLSKDLKVMNIEKAMLESVNRALQFKLDIVVAIDTDLKAKYELKLKTARESLKQARD</sequence>
<organism evidence="1 2">
    <name type="scientific">Abeliophyllum distichum</name>
    <dbReference type="NCBI Taxonomy" id="126358"/>
    <lineage>
        <taxon>Eukaryota</taxon>
        <taxon>Viridiplantae</taxon>
        <taxon>Streptophyta</taxon>
        <taxon>Embryophyta</taxon>
        <taxon>Tracheophyta</taxon>
        <taxon>Spermatophyta</taxon>
        <taxon>Magnoliopsida</taxon>
        <taxon>eudicotyledons</taxon>
        <taxon>Gunneridae</taxon>
        <taxon>Pentapetalae</taxon>
        <taxon>asterids</taxon>
        <taxon>lamiids</taxon>
        <taxon>Lamiales</taxon>
        <taxon>Oleaceae</taxon>
        <taxon>Forsythieae</taxon>
        <taxon>Abeliophyllum</taxon>
    </lineage>
</organism>